<dbReference type="GO" id="GO:0006281">
    <property type="term" value="P:DNA repair"/>
    <property type="evidence" value="ECO:0007669"/>
    <property type="project" value="UniProtKB-KW"/>
</dbReference>
<dbReference type="GO" id="GO:0006301">
    <property type="term" value="P:DNA damage tolerance"/>
    <property type="evidence" value="ECO:0007669"/>
    <property type="project" value="InterPro"/>
</dbReference>
<comment type="function">
    <text evidence="17">E3 RING-finger protein, member of the UBC2/RAD6 epistasis group. Associates to the E2 ubiquitin conjugating enzyme UBC2/RAD6 to form the UBC2-RAD18 ubiquitin ligase complex involved in postreplicative repair (PRR) of damaged DNA.</text>
</comment>
<feature type="region of interest" description="Disordered" evidence="18">
    <location>
        <begin position="399"/>
        <end position="462"/>
    </location>
</feature>
<protein>
    <recommendedName>
        <fullName evidence="6 17">Postreplication repair E3 ubiquitin-protein ligase RAD18</fullName>
        <ecNumber evidence="5 17">2.3.2.27</ecNumber>
    </recommendedName>
    <alternativeName>
        <fullName evidence="17">RING-type E3 ubiquitin transferase RAD18</fullName>
    </alternativeName>
</protein>
<name>A0A6A6VM09_9PLEO</name>
<dbReference type="OrthoDB" id="9049620at2759"/>
<evidence type="ECO:0000256" key="13">
    <source>
        <dbReference type="ARBA" id="ARBA00023125"/>
    </source>
</evidence>
<dbReference type="Pfam" id="PF02037">
    <property type="entry name" value="SAP"/>
    <property type="match status" value="1"/>
</dbReference>
<dbReference type="GO" id="GO:0006513">
    <property type="term" value="P:protein monoubiquitination"/>
    <property type="evidence" value="ECO:0007669"/>
    <property type="project" value="InterPro"/>
</dbReference>
<dbReference type="PANTHER" id="PTHR14134">
    <property type="entry name" value="E3 UBIQUITIN-PROTEIN LIGASE RAD18"/>
    <property type="match status" value="1"/>
</dbReference>
<evidence type="ECO:0000256" key="18">
    <source>
        <dbReference type="SAM" id="MobiDB-lite"/>
    </source>
</evidence>
<keyword evidence="22" id="KW-1185">Reference proteome</keyword>
<evidence type="ECO:0000259" key="19">
    <source>
        <dbReference type="PROSITE" id="PS50089"/>
    </source>
</evidence>
<evidence type="ECO:0000313" key="22">
    <source>
        <dbReference type="Proteomes" id="UP000799440"/>
    </source>
</evidence>
<evidence type="ECO:0000256" key="15">
    <source>
        <dbReference type="ARBA" id="ARBA00023242"/>
    </source>
</evidence>
<dbReference type="AlphaFoldDB" id="A0A6A6VM09"/>
<dbReference type="NCBIfam" id="TIGR00599">
    <property type="entry name" value="rad18"/>
    <property type="match status" value="1"/>
</dbReference>
<dbReference type="GO" id="GO:0097505">
    <property type="term" value="C:Rad6-Rad18 complex"/>
    <property type="evidence" value="ECO:0007669"/>
    <property type="project" value="TreeGrafter"/>
</dbReference>
<dbReference type="EC" id="2.3.2.27" evidence="5 17"/>
<evidence type="ECO:0000256" key="3">
    <source>
        <dbReference type="ARBA" id="ARBA00004906"/>
    </source>
</evidence>
<keyword evidence="14 17" id="KW-0234">DNA repair</keyword>
<evidence type="ECO:0000256" key="8">
    <source>
        <dbReference type="ARBA" id="ARBA00022723"/>
    </source>
</evidence>
<feature type="compositionally biased region" description="Polar residues" evidence="18">
    <location>
        <begin position="399"/>
        <end position="419"/>
    </location>
</feature>
<comment type="subcellular location">
    <subcellularLocation>
        <location evidence="2 17">Nucleus</location>
    </subcellularLocation>
</comment>
<dbReference type="PROSITE" id="PS50089">
    <property type="entry name" value="ZF_RING_2"/>
    <property type="match status" value="1"/>
</dbReference>
<evidence type="ECO:0000256" key="17">
    <source>
        <dbReference type="RuleBase" id="RU368093"/>
    </source>
</evidence>
<keyword evidence="13 17" id="KW-0238">DNA-binding</keyword>
<evidence type="ECO:0000256" key="7">
    <source>
        <dbReference type="ARBA" id="ARBA00022679"/>
    </source>
</evidence>
<evidence type="ECO:0000256" key="2">
    <source>
        <dbReference type="ARBA" id="ARBA00004123"/>
    </source>
</evidence>
<feature type="region of interest" description="Disordered" evidence="18">
    <location>
        <begin position="185"/>
        <end position="232"/>
    </location>
</feature>
<dbReference type="SMART" id="SM00513">
    <property type="entry name" value="SAP"/>
    <property type="match status" value="1"/>
</dbReference>
<dbReference type="GO" id="GO:0003697">
    <property type="term" value="F:single-stranded DNA binding"/>
    <property type="evidence" value="ECO:0007669"/>
    <property type="project" value="UniProtKB-UniRule"/>
</dbReference>
<evidence type="ECO:0000256" key="12">
    <source>
        <dbReference type="ARBA" id="ARBA00022833"/>
    </source>
</evidence>
<keyword evidence="12 17" id="KW-0862">Zinc</keyword>
<dbReference type="FunFam" id="3.30.40.10:FF:000172">
    <property type="entry name" value="E3 ubiquitin-protein ligase RAD18"/>
    <property type="match status" value="1"/>
</dbReference>
<dbReference type="Proteomes" id="UP000799440">
    <property type="component" value="Unassembled WGS sequence"/>
</dbReference>
<dbReference type="Pfam" id="PF13923">
    <property type="entry name" value="zf-C3HC4_2"/>
    <property type="match status" value="1"/>
</dbReference>
<dbReference type="InterPro" id="IPR003034">
    <property type="entry name" value="SAP_dom"/>
</dbReference>
<proteinExistence type="inferred from homology"/>
<keyword evidence="8 17" id="KW-0479">Metal-binding</keyword>
<evidence type="ECO:0000256" key="5">
    <source>
        <dbReference type="ARBA" id="ARBA00012483"/>
    </source>
</evidence>
<evidence type="ECO:0000256" key="11">
    <source>
        <dbReference type="ARBA" id="ARBA00022786"/>
    </source>
</evidence>
<evidence type="ECO:0000256" key="14">
    <source>
        <dbReference type="ARBA" id="ARBA00023204"/>
    </source>
</evidence>
<dbReference type="UniPathway" id="UPA00143"/>
<feature type="compositionally biased region" description="Basic and acidic residues" evidence="18">
    <location>
        <begin position="185"/>
        <end position="197"/>
    </location>
</feature>
<feature type="domain" description="SAP" evidence="20">
    <location>
        <begin position="235"/>
        <end position="269"/>
    </location>
</feature>
<feature type="compositionally biased region" description="Basic and acidic residues" evidence="18">
    <location>
        <begin position="356"/>
        <end position="366"/>
    </location>
</feature>
<accession>A0A6A6VM09</accession>
<dbReference type="PANTHER" id="PTHR14134:SF2">
    <property type="entry name" value="E3 UBIQUITIN-PROTEIN LIGASE RAD18"/>
    <property type="match status" value="1"/>
</dbReference>
<feature type="region of interest" description="Disordered" evidence="18">
    <location>
        <begin position="101"/>
        <end position="139"/>
    </location>
</feature>
<sequence>MDTLPDSTDWLTTSLPHFSALEAALRCEVCKEFYQNPVITPCSHTFCSLCVRRCISADGKCPACKKGCQADRLVGNFAVREVVGRFVEGRERALEVARGVGREEGRKRKRSVEGGDDEGVYGEEKAVKRTRSQAGRTRAVEKPIEVLDSEDDEVEEVEELPEGTTRCPICQMVMKPEEVWPHLDKSCKGAQESDRRTTRSRTNPTIQSPFTLNSPRRPSHTTPTPPPQRLPGLNYALLRDTALKKKLQDLGLPSHGRRDQLIKRHTEWLHLWNSNCDASDESRKTKRELLRDLDTWERTQGPGARDSDASVMRKDYDAQAHVETHKGQFADLIAAARKARGAKSTAGNDTTSAQTEDGKEAVEKSHTTQTTQQDSSSRPYEDNERAIDTVRQKVRATNLTGEIQPPSSAPTSSLPNPHTNADREEPVDQGMANPFSSPSRKLPMFALPEEPVVDVEQSAGMP</sequence>
<keyword evidence="10 16" id="KW-0863">Zinc-finger</keyword>
<feature type="compositionally biased region" description="Polar residues" evidence="18">
    <location>
        <begin position="345"/>
        <end position="355"/>
    </location>
</feature>
<reference evidence="21" key="1">
    <citation type="journal article" date="2020" name="Stud. Mycol.">
        <title>101 Dothideomycetes genomes: a test case for predicting lifestyles and emergence of pathogens.</title>
        <authorList>
            <person name="Haridas S."/>
            <person name="Albert R."/>
            <person name="Binder M."/>
            <person name="Bloem J."/>
            <person name="Labutti K."/>
            <person name="Salamov A."/>
            <person name="Andreopoulos B."/>
            <person name="Baker S."/>
            <person name="Barry K."/>
            <person name="Bills G."/>
            <person name="Bluhm B."/>
            <person name="Cannon C."/>
            <person name="Castanera R."/>
            <person name="Culley D."/>
            <person name="Daum C."/>
            <person name="Ezra D."/>
            <person name="Gonzalez J."/>
            <person name="Henrissat B."/>
            <person name="Kuo A."/>
            <person name="Liang C."/>
            <person name="Lipzen A."/>
            <person name="Lutzoni F."/>
            <person name="Magnuson J."/>
            <person name="Mondo S."/>
            <person name="Nolan M."/>
            <person name="Ohm R."/>
            <person name="Pangilinan J."/>
            <person name="Park H.-J."/>
            <person name="Ramirez L."/>
            <person name="Alfaro M."/>
            <person name="Sun H."/>
            <person name="Tritt A."/>
            <person name="Yoshinaga Y."/>
            <person name="Zwiers L.-H."/>
            <person name="Turgeon B."/>
            <person name="Goodwin S."/>
            <person name="Spatafora J."/>
            <person name="Crous P."/>
            <person name="Grigoriev I."/>
        </authorList>
    </citation>
    <scope>NUCLEOTIDE SEQUENCE</scope>
    <source>
        <strain evidence="21">CBS 119925</strain>
    </source>
</reference>
<evidence type="ECO:0000256" key="1">
    <source>
        <dbReference type="ARBA" id="ARBA00000900"/>
    </source>
</evidence>
<comment type="subunit">
    <text evidence="17">Interacts with E2 UBC2, forming a complex with ubiquitin ligase activity.</text>
</comment>
<dbReference type="InterPro" id="IPR039577">
    <property type="entry name" value="Rad18"/>
</dbReference>
<evidence type="ECO:0000256" key="16">
    <source>
        <dbReference type="PROSITE-ProRule" id="PRU00175"/>
    </source>
</evidence>
<keyword evidence="11 17" id="KW-0833">Ubl conjugation pathway</keyword>
<evidence type="ECO:0000256" key="10">
    <source>
        <dbReference type="ARBA" id="ARBA00022771"/>
    </source>
</evidence>
<dbReference type="GO" id="GO:0005634">
    <property type="term" value="C:nucleus"/>
    <property type="evidence" value="ECO:0007669"/>
    <property type="project" value="UniProtKB-SubCell"/>
</dbReference>
<organism evidence="21 22">
    <name type="scientific">Sporormia fimetaria CBS 119925</name>
    <dbReference type="NCBI Taxonomy" id="1340428"/>
    <lineage>
        <taxon>Eukaryota</taxon>
        <taxon>Fungi</taxon>
        <taxon>Dikarya</taxon>
        <taxon>Ascomycota</taxon>
        <taxon>Pezizomycotina</taxon>
        <taxon>Dothideomycetes</taxon>
        <taxon>Pleosporomycetidae</taxon>
        <taxon>Pleosporales</taxon>
        <taxon>Sporormiaceae</taxon>
        <taxon>Sporormia</taxon>
    </lineage>
</organism>
<dbReference type="PROSITE" id="PS50800">
    <property type="entry name" value="SAP"/>
    <property type="match status" value="1"/>
</dbReference>
<dbReference type="SUPFAM" id="SSF57850">
    <property type="entry name" value="RING/U-box"/>
    <property type="match status" value="1"/>
</dbReference>
<dbReference type="InterPro" id="IPR017907">
    <property type="entry name" value="Znf_RING_CS"/>
</dbReference>
<comment type="catalytic activity">
    <reaction evidence="1 17">
        <text>S-ubiquitinyl-[E2 ubiquitin-conjugating enzyme]-L-cysteine + [acceptor protein]-L-lysine = [E2 ubiquitin-conjugating enzyme]-L-cysteine + N(6)-ubiquitinyl-[acceptor protein]-L-lysine.</text>
        <dbReference type="EC" id="2.3.2.27"/>
    </reaction>
</comment>
<evidence type="ECO:0000256" key="6">
    <source>
        <dbReference type="ARBA" id="ARBA00015551"/>
    </source>
</evidence>
<dbReference type="InterPro" id="IPR013083">
    <property type="entry name" value="Znf_RING/FYVE/PHD"/>
</dbReference>
<comment type="pathway">
    <text evidence="3 17">Protein modification; protein ubiquitination.</text>
</comment>
<dbReference type="GO" id="GO:0061630">
    <property type="term" value="F:ubiquitin protein ligase activity"/>
    <property type="evidence" value="ECO:0007669"/>
    <property type="project" value="UniProtKB-UniRule"/>
</dbReference>
<keyword evidence="9 17" id="KW-0227">DNA damage</keyword>
<keyword evidence="7 17" id="KW-0808">Transferase</keyword>
<evidence type="ECO:0000256" key="9">
    <source>
        <dbReference type="ARBA" id="ARBA00022763"/>
    </source>
</evidence>
<feature type="region of interest" description="Disordered" evidence="18">
    <location>
        <begin position="341"/>
        <end position="385"/>
    </location>
</feature>
<dbReference type="InterPro" id="IPR001841">
    <property type="entry name" value="Znf_RING"/>
</dbReference>
<comment type="similarity">
    <text evidence="4 17">Belongs to the RAD18 family.</text>
</comment>
<dbReference type="SMART" id="SM00184">
    <property type="entry name" value="RING"/>
    <property type="match status" value="1"/>
</dbReference>
<gene>
    <name evidence="21" type="ORF">M011DRAFT_397083</name>
</gene>
<keyword evidence="15 17" id="KW-0539">Nucleus</keyword>
<dbReference type="EMBL" id="MU006564">
    <property type="protein sequence ID" value="KAF2750187.1"/>
    <property type="molecule type" value="Genomic_DNA"/>
</dbReference>
<dbReference type="InterPro" id="IPR004580">
    <property type="entry name" value="Rad18_fungi"/>
</dbReference>
<dbReference type="PROSITE" id="PS00518">
    <property type="entry name" value="ZF_RING_1"/>
    <property type="match status" value="1"/>
</dbReference>
<feature type="compositionally biased region" description="Low complexity" evidence="18">
    <location>
        <begin position="367"/>
        <end position="377"/>
    </location>
</feature>
<evidence type="ECO:0000256" key="4">
    <source>
        <dbReference type="ARBA" id="ARBA00009506"/>
    </source>
</evidence>
<feature type="domain" description="RING-type" evidence="19">
    <location>
        <begin position="27"/>
        <end position="65"/>
    </location>
</feature>
<feature type="compositionally biased region" description="Polar residues" evidence="18">
    <location>
        <begin position="200"/>
        <end position="213"/>
    </location>
</feature>
<dbReference type="Gene3D" id="3.30.40.10">
    <property type="entry name" value="Zinc/RING finger domain, C3HC4 (zinc finger)"/>
    <property type="match status" value="1"/>
</dbReference>
<evidence type="ECO:0000259" key="20">
    <source>
        <dbReference type="PROSITE" id="PS50800"/>
    </source>
</evidence>
<evidence type="ECO:0000313" key="21">
    <source>
        <dbReference type="EMBL" id="KAF2750187.1"/>
    </source>
</evidence>
<dbReference type="GO" id="GO:0008270">
    <property type="term" value="F:zinc ion binding"/>
    <property type="evidence" value="ECO:0007669"/>
    <property type="project" value="UniProtKB-KW"/>
</dbReference>